<keyword evidence="4" id="KW-1185">Reference proteome</keyword>
<dbReference type="InterPro" id="IPR044227">
    <property type="entry name" value="TONSOKU"/>
</dbReference>
<dbReference type="InterPro" id="IPR019734">
    <property type="entry name" value="TPR_rpt"/>
</dbReference>
<dbReference type="SUPFAM" id="SSF48452">
    <property type="entry name" value="TPR-like"/>
    <property type="match status" value="2"/>
</dbReference>
<accession>A0ABM1FH35</accession>
<name>A0ABM1FH35_SOLPN</name>
<keyword evidence="2" id="KW-0175">Coiled coil</keyword>
<proteinExistence type="predicted"/>
<evidence type="ECO:0000313" key="4">
    <source>
        <dbReference type="Proteomes" id="UP000694930"/>
    </source>
</evidence>
<feature type="coiled-coil region" evidence="2">
    <location>
        <begin position="283"/>
        <end position="323"/>
    </location>
</feature>
<dbReference type="SMART" id="SM00028">
    <property type="entry name" value="TPR"/>
    <property type="match status" value="6"/>
</dbReference>
<dbReference type="Gene3D" id="1.25.40.10">
    <property type="entry name" value="Tetratricopeptide repeat domain"/>
    <property type="match status" value="3"/>
</dbReference>
<dbReference type="InterPro" id="IPR032675">
    <property type="entry name" value="LRR_dom_sf"/>
</dbReference>
<evidence type="ECO:0000256" key="2">
    <source>
        <dbReference type="SAM" id="Coils"/>
    </source>
</evidence>
<dbReference type="GeneID" id="107003046"/>
<dbReference type="InterPro" id="IPR011990">
    <property type="entry name" value="TPR-like_helical_dom_sf"/>
</dbReference>
<evidence type="ECO:0000256" key="3">
    <source>
        <dbReference type="SAM" id="MobiDB-lite"/>
    </source>
</evidence>
<dbReference type="PANTHER" id="PTHR47684:SF1">
    <property type="entry name" value="PROTEIN TONSOKU"/>
    <property type="match status" value="1"/>
</dbReference>
<dbReference type="Proteomes" id="UP000694930">
    <property type="component" value="Chromosome 11"/>
</dbReference>
<keyword evidence="1" id="KW-0802">TPR repeat</keyword>
<dbReference type="Pfam" id="PF13176">
    <property type="entry name" value="TPR_7"/>
    <property type="match status" value="1"/>
</dbReference>
<dbReference type="Pfam" id="PF13424">
    <property type="entry name" value="TPR_12"/>
    <property type="match status" value="1"/>
</dbReference>
<dbReference type="RefSeq" id="XP_015056775.1">
    <property type="nucleotide sequence ID" value="XM_015201289.2"/>
</dbReference>
<evidence type="ECO:0000256" key="1">
    <source>
        <dbReference type="PROSITE-ProRule" id="PRU00339"/>
    </source>
</evidence>
<dbReference type="SUPFAM" id="SSF81901">
    <property type="entry name" value="HCP-like"/>
    <property type="match status" value="1"/>
</dbReference>
<dbReference type="SUPFAM" id="SSF52047">
    <property type="entry name" value="RNI-like"/>
    <property type="match status" value="1"/>
</dbReference>
<feature type="region of interest" description="Disordered" evidence="3">
    <location>
        <begin position="578"/>
        <end position="601"/>
    </location>
</feature>
<dbReference type="SMART" id="SM00368">
    <property type="entry name" value="LRR_RI"/>
    <property type="match status" value="7"/>
</dbReference>
<dbReference type="Pfam" id="PF13181">
    <property type="entry name" value="TPR_8"/>
    <property type="match status" value="1"/>
</dbReference>
<dbReference type="Gene3D" id="3.80.10.10">
    <property type="entry name" value="Ribonuclease Inhibitor"/>
    <property type="match status" value="2"/>
</dbReference>
<reference evidence="4" key="1">
    <citation type="journal article" date="2014" name="Nat. Genet.">
        <title>The genome of the stress-tolerant wild tomato species Solanum pennellii.</title>
        <authorList>
            <person name="Bolger A."/>
            <person name="Scossa F."/>
            <person name="Bolger M.E."/>
            <person name="Lanz C."/>
            <person name="Maumus F."/>
            <person name="Tohge T."/>
            <person name="Quesneville H."/>
            <person name="Alseekh S."/>
            <person name="Sorensen I."/>
            <person name="Lichtenstein G."/>
            <person name="Fich E.A."/>
            <person name="Conte M."/>
            <person name="Keller H."/>
            <person name="Schneeberger K."/>
            <person name="Schwacke R."/>
            <person name="Ofner I."/>
            <person name="Vrebalov J."/>
            <person name="Xu Y."/>
            <person name="Osorio S."/>
            <person name="Aflitos S.A."/>
            <person name="Schijlen E."/>
            <person name="Jimenez-Gomez J.M."/>
            <person name="Ryngajllo M."/>
            <person name="Kimura S."/>
            <person name="Kumar R."/>
            <person name="Koenig D."/>
            <person name="Headland L.R."/>
            <person name="Maloof J.N."/>
            <person name="Sinha N."/>
            <person name="van Ham R.C."/>
            <person name="Lankhorst R.K."/>
            <person name="Mao L."/>
            <person name="Vogel A."/>
            <person name="Arsova B."/>
            <person name="Panstruga R."/>
            <person name="Fei Z."/>
            <person name="Rose J.K."/>
            <person name="Zamir D."/>
            <person name="Carrari F."/>
            <person name="Giovannoni J.J."/>
            <person name="Weigel D."/>
            <person name="Usadel B."/>
            <person name="Fernie A.R."/>
        </authorList>
    </citation>
    <scope>NUCLEOTIDE SEQUENCE [LARGE SCALE GENOMIC DNA]</scope>
    <source>
        <strain evidence="4">cv. LA0716</strain>
    </source>
</reference>
<dbReference type="PANTHER" id="PTHR47684">
    <property type="entry name" value="PROTEIN TONSOKU"/>
    <property type="match status" value="1"/>
</dbReference>
<protein>
    <submittedName>
        <fullName evidence="5">Protein TONSOKU isoform X2</fullName>
    </submittedName>
</protein>
<dbReference type="PROSITE" id="PS50293">
    <property type="entry name" value="TPR_REGION"/>
    <property type="match status" value="1"/>
</dbReference>
<dbReference type="PROSITE" id="PS50005">
    <property type="entry name" value="TPR"/>
    <property type="match status" value="1"/>
</dbReference>
<reference evidence="5" key="2">
    <citation type="submission" date="2025-08" db="UniProtKB">
        <authorList>
            <consortium name="RefSeq"/>
        </authorList>
    </citation>
    <scope>IDENTIFICATION</scope>
</reference>
<sequence>MGKNDSQNQLIEAKRAYKSAKAEGNRKEEARWANLIGDMLKNRGEYVEALRWLRIDYEISLNYLPEKQLLPSCQSLGEVYLRLQDYEHALTFQKKHLELAKDENDLVEQQRASTQLGRTYHEIFLKSDDDHDSVRNARKYFKLSLNLAKTLKKNLQSSKHSFVKEYIDAYNNIGMLEVDLDNLEEAERILSKGLEICDEEELSEDDDGRSRLHHNLGNVYTELRNMNKAREHIEKDITICHRIGHCQGEAKGYINLGELHYRIQKYDEAMKCYEWALKLAKSMEDEDALISQANQNIEIVKEARKVMDEIKIGEQSLKKLSREIEIARGTEGERKCLLQQNSALDRLIEKCSAIFAWVKHCKFAKKKKQTAIQLCDKEKLSDSFLAIGESHQKLRHFDKALKWYNKSLDTYRSIGNLEGQALAKINIGNVLDCNGNWGGALAAFEEGYRIAIQAKKPSIELSALENMHYSQMIRFDNVEEARRLQSSIDKLKQSKIGDLEAENVAGDCCSESETEVGNLSPITSYDSITPKKAKRGFKKSKSYSSEDEFKDLPLKSLIRPSKNLSKLKSTYVETPIATTELPDSPSPSISRPAGSQAVGRKRVRLVLSDDEDDNEDVYSSSRIISTPLEGEMGHCSRRISHKCSVEAVATSDESKDTKHRCSPSHELKVVSPVGSGCAVSACTPINLEESTCSDKSRTPELGLRDDKDFTYSSTKRSAPKFSYGACGRELDADVSGNDSISDLTLHACGEHCQHILFRVGNNVVHVKWDSGNAGTKLSLEQMKVEVACLFYLQLSAEERSKGLVPVIQHMMHEGRVIESLEAVNILKDNMAGKACIEVSIDVWVPKHLMKLYIDCCEELSQPPILKVLKMLYNQEVSEDEVVVSDCELQDISVTPLINALYVHKTFAVLDLSHNLLGNGTIEKLKQVFIASGQKYGGLTLDLHCNRLGSTALFQICECDVLYARLEVLNLSGNRLTDACASYLSTILQNCKALYSLNIEQCSITSRTIQKVADSLTSGSVLTHLSLGHNQPVAANVVINLLVTLTNLKRFQELSLKGIKLSKPVIESLCQLIKSSCLSGLLLGNTSIGTDGMLKLMQSLSRESQELKLDVSSCGLTPDCIVRLNAEVSVFNSIVELDLGGNQLKQEGGRALAAAVSNPQCCFRVLLLQKCQLGLLGILSILKGLSDNYYLEELNVAENADQNEIHALLHDLCSNVLQTDINLLEHTSEVSAANAKEGCQEGLCTLNTDYNQLEAPDSEDEQVEVDVTERATNQSCIKNHSNLDEYEYIQELPAAIQMAKNLQLLDLSNNGFTKQLAESLYAAWGSSSRSGSSRGHIEGNTVHLSVEGVKCCYLKPCCRRI</sequence>
<evidence type="ECO:0000313" key="5">
    <source>
        <dbReference type="RefSeq" id="XP_015056775.1"/>
    </source>
</evidence>
<feature type="repeat" description="TPR" evidence="1">
    <location>
        <begin position="250"/>
        <end position="283"/>
    </location>
</feature>
<organism evidence="4 5">
    <name type="scientific">Solanum pennellii</name>
    <name type="common">Tomato</name>
    <name type="synonym">Lycopersicon pennellii</name>
    <dbReference type="NCBI Taxonomy" id="28526"/>
    <lineage>
        <taxon>Eukaryota</taxon>
        <taxon>Viridiplantae</taxon>
        <taxon>Streptophyta</taxon>
        <taxon>Embryophyta</taxon>
        <taxon>Tracheophyta</taxon>
        <taxon>Spermatophyta</taxon>
        <taxon>Magnoliopsida</taxon>
        <taxon>eudicotyledons</taxon>
        <taxon>Gunneridae</taxon>
        <taxon>Pentapetalae</taxon>
        <taxon>asterids</taxon>
        <taxon>lamiids</taxon>
        <taxon>Solanales</taxon>
        <taxon>Solanaceae</taxon>
        <taxon>Solanoideae</taxon>
        <taxon>Solaneae</taxon>
        <taxon>Solanum</taxon>
        <taxon>Solanum subgen. Lycopersicon</taxon>
    </lineage>
</organism>
<gene>
    <name evidence="5" type="primary">LOC107003046</name>
</gene>